<proteinExistence type="predicted"/>
<dbReference type="Proteomes" id="UP001151760">
    <property type="component" value="Unassembled WGS sequence"/>
</dbReference>
<keyword evidence="1" id="KW-0175">Coiled coil</keyword>
<evidence type="ECO:0000313" key="2">
    <source>
        <dbReference type="EMBL" id="GJS78030.1"/>
    </source>
</evidence>
<sequence length="128" mass="14448">MYRSSKGVSVSIGPKPYPHFSGVLAVMHRTISKRSRSPSITIFTRLLLLSSDGQTRHTETLELNPEDVTARLEDIEVEINTLRADTEDKELLISELQDFLASAENEISLLQIRADDAESRRAEDHEQI</sequence>
<accession>A0ABQ4YK91</accession>
<organism evidence="2 3">
    <name type="scientific">Tanacetum coccineum</name>
    <dbReference type="NCBI Taxonomy" id="301880"/>
    <lineage>
        <taxon>Eukaryota</taxon>
        <taxon>Viridiplantae</taxon>
        <taxon>Streptophyta</taxon>
        <taxon>Embryophyta</taxon>
        <taxon>Tracheophyta</taxon>
        <taxon>Spermatophyta</taxon>
        <taxon>Magnoliopsida</taxon>
        <taxon>eudicotyledons</taxon>
        <taxon>Gunneridae</taxon>
        <taxon>Pentapetalae</taxon>
        <taxon>asterids</taxon>
        <taxon>campanulids</taxon>
        <taxon>Asterales</taxon>
        <taxon>Asteraceae</taxon>
        <taxon>Asteroideae</taxon>
        <taxon>Anthemideae</taxon>
        <taxon>Anthemidinae</taxon>
        <taxon>Tanacetum</taxon>
    </lineage>
</organism>
<reference evidence="2" key="2">
    <citation type="submission" date="2022-01" db="EMBL/GenBank/DDBJ databases">
        <authorList>
            <person name="Yamashiro T."/>
            <person name="Shiraishi A."/>
            <person name="Satake H."/>
            <person name="Nakayama K."/>
        </authorList>
    </citation>
    <scope>NUCLEOTIDE SEQUENCE</scope>
</reference>
<name>A0ABQ4YK91_9ASTR</name>
<protein>
    <submittedName>
        <fullName evidence="2">Uncharacterized protein</fullName>
    </submittedName>
</protein>
<evidence type="ECO:0000313" key="3">
    <source>
        <dbReference type="Proteomes" id="UP001151760"/>
    </source>
</evidence>
<reference evidence="2" key="1">
    <citation type="journal article" date="2022" name="Int. J. Mol. Sci.">
        <title>Draft Genome of Tanacetum Coccineum: Genomic Comparison of Closely Related Tanacetum-Family Plants.</title>
        <authorList>
            <person name="Yamashiro T."/>
            <person name="Shiraishi A."/>
            <person name="Nakayama K."/>
            <person name="Satake H."/>
        </authorList>
    </citation>
    <scope>NUCLEOTIDE SEQUENCE</scope>
</reference>
<gene>
    <name evidence="2" type="ORF">Tco_0727911</name>
</gene>
<dbReference type="EMBL" id="BQNB010010493">
    <property type="protein sequence ID" value="GJS78030.1"/>
    <property type="molecule type" value="Genomic_DNA"/>
</dbReference>
<feature type="coiled-coil region" evidence="1">
    <location>
        <begin position="72"/>
        <end position="120"/>
    </location>
</feature>
<evidence type="ECO:0000256" key="1">
    <source>
        <dbReference type="SAM" id="Coils"/>
    </source>
</evidence>
<keyword evidence="3" id="KW-1185">Reference proteome</keyword>
<comment type="caution">
    <text evidence="2">The sequence shown here is derived from an EMBL/GenBank/DDBJ whole genome shotgun (WGS) entry which is preliminary data.</text>
</comment>